<evidence type="ECO:0000313" key="5">
    <source>
        <dbReference type="Proteomes" id="UP001054837"/>
    </source>
</evidence>
<evidence type="ECO:0000256" key="1">
    <source>
        <dbReference type="ARBA" id="ARBA00023157"/>
    </source>
</evidence>
<gene>
    <name evidence="4" type="primary">AVEN_249932_1</name>
    <name evidence="4" type="ORF">CDAR_241101</name>
</gene>
<dbReference type="PANTHER" id="PTHR33236:SF11">
    <property type="entry name" value="CUB DOMAIN-CONTAINING PROTEIN"/>
    <property type="match status" value="1"/>
</dbReference>
<dbReference type="InterPro" id="IPR058698">
    <property type="entry name" value="CUB_metazoa"/>
</dbReference>
<dbReference type="Pfam" id="PF26080">
    <property type="entry name" value="CUB_animal"/>
    <property type="match status" value="1"/>
</dbReference>
<protein>
    <submittedName>
        <fullName evidence="4">CUB domain-containing protein</fullName>
    </submittedName>
</protein>
<sequence>MLVKGAGRSLNQVKAMNLLKGPALFSEDPNDPMQMPPMSLMPQPVVAATYYFSSYRRPLTGGGPSTEPADRCEAADARQGTCYDTADCIELGGTPMGRCPSEGVCCIFDVQCGGATSEVVSYFRNPRYPSAYEQEGTCKIRVAKHSDSICQIKLEFLVFDLARPIDGNCSQDMLVITGQNENNLIPKICGLNSGQHYYVDVEDSGAISLHVTMVGIYGRRFNIKINQVRCIGRDAAPPHCLQYHRGTRGAIKSFNYDEPGLLGLGYPNNMDYVICIRKEPGFCSITYQLFSEGRNVAPFAVGALPGAANAALGLTGPVAAECHDDYVLFTGIRVCSGRVSPTGAPNRPAREPNTTTTYILTDATPGPFLVRFVSNGVRNARGFHFTYRQNPCK</sequence>
<keyword evidence="5" id="KW-1185">Reference proteome</keyword>
<dbReference type="PROSITE" id="PS01180">
    <property type="entry name" value="CUB"/>
    <property type="match status" value="1"/>
</dbReference>
<dbReference type="Gene3D" id="2.60.120.290">
    <property type="entry name" value="Spermadhesin, CUB domain"/>
    <property type="match status" value="2"/>
</dbReference>
<accession>A0AAV4TFI7</accession>
<dbReference type="InterPro" id="IPR035914">
    <property type="entry name" value="Sperma_CUB_dom_sf"/>
</dbReference>
<dbReference type="PANTHER" id="PTHR33236">
    <property type="entry name" value="INTRAFLAGELLAR TRANSPORT PROTEIN 122 FAMILY PROTEIN-RELATED"/>
    <property type="match status" value="1"/>
</dbReference>
<keyword evidence="1" id="KW-1015">Disulfide bond</keyword>
<name>A0AAV4TFI7_9ARAC</name>
<evidence type="ECO:0000256" key="2">
    <source>
        <dbReference type="PROSITE-ProRule" id="PRU00059"/>
    </source>
</evidence>
<reference evidence="4 5" key="1">
    <citation type="submission" date="2021-06" db="EMBL/GenBank/DDBJ databases">
        <title>Caerostris darwini draft genome.</title>
        <authorList>
            <person name="Kono N."/>
            <person name="Arakawa K."/>
        </authorList>
    </citation>
    <scope>NUCLEOTIDE SEQUENCE [LARGE SCALE GENOMIC DNA]</scope>
</reference>
<dbReference type="EMBL" id="BPLQ01009579">
    <property type="protein sequence ID" value="GIY44890.1"/>
    <property type="molecule type" value="Genomic_DNA"/>
</dbReference>
<organism evidence="4 5">
    <name type="scientific">Caerostris darwini</name>
    <dbReference type="NCBI Taxonomy" id="1538125"/>
    <lineage>
        <taxon>Eukaryota</taxon>
        <taxon>Metazoa</taxon>
        <taxon>Ecdysozoa</taxon>
        <taxon>Arthropoda</taxon>
        <taxon>Chelicerata</taxon>
        <taxon>Arachnida</taxon>
        <taxon>Araneae</taxon>
        <taxon>Araneomorphae</taxon>
        <taxon>Entelegynae</taxon>
        <taxon>Araneoidea</taxon>
        <taxon>Araneidae</taxon>
        <taxon>Caerostris</taxon>
    </lineage>
</organism>
<dbReference type="Proteomes" id="UP001054837">
    <property type="component" value="Unassembled WGS sequence"/>
</dbReference>
<feature type="domain" description="CUB" evidence="3">
    <location>
        <begin position="112"/>
        <end position="228"/>
    </location>
</feature>
<evidence type="ECO:0000313" key="4">
    <source>
        <dbReference type="EMBL" id="GIY44890.1"/>
    </source>
</evidence>
<dbReference type="SUPFAM" id="SSF49854">
    <property type="entry name" value="Spermadhesin, CUB domain"/>
    <property type="match status" value="1"/>
</dbReference>
<dbReference type="Pfam" id="PF00431">
    <property type="entry name" value="CUB"/>
    <property type="match status" value="1"/>
</dbReference>
<dbReference type="InterPro" id="IPR000859">
    <property type="entry name" value="CUB_dom"/>
</dbReference>
<comment type="caution">
    <text evidence="2">Lacks conserved residue(s) required for the propagation of feature annotation.</text>
</comment>
<comment type="caution">
    <text evidence="4">The sequence shown here is derived from an EMBL/GenBank/DDBJ whole genome shotgun (WGS) entry which is preliminary data.</text>
</comment>
<evidence type="ECO:0000259" key="3">
    <source>
        <dbReference type="PROSITE" id="PS01180"/>
    </source>
</evidence>
<proteinExistence type="predicted"/>
<dbReference type="AlphaFoldDB" id="A0AAV4TFI7"/>